<name>A0ACC0YE48_9ROSI</name>
<sequence>MSSQTGLKRPSSKLYESLKKLAERPKEMERSLSSMKKVRVDDSSLSTQQPSIEQATTSKAKGKSFKNLPHHRKLQQGNNMLAKLSSPSSSRRQGPRQSKRGARSQLHREVSKSGHLNDEREKLLGLNAKPCNKSKGLQFDLEGTQKELNMLKVELLQALETCAELKADVVRLGGDLKVGEVKAWEMLVNLLELVWKNNRDLDYSFLNKDYVPEVVRFKLEADGNTLPEDPSNELKDVLVNDIKTSTAAEVIADKLKTGPIVKVTHVNEAADEQLAPRDYFVPTLPTPLKA</sequence>
<gene>
    <name evidence="1" type="ORF">Pint_25178</name>
</gene>
<evidence type="ECO:0000313" key="2">
    <source>
        <dbReference type="Proteomes" id="UP001163603"/>
    </source>
</evidence>
<reference evidence="2" key="1">
    <citation type="journal article" date="2023" name="G3 (Bethesda)">
        <title>Genome assembly and association tests identify interacting loci associated with vigor, precocity, and sex in interspecific pistachio rootstocks.</title>
        <authorList>
            <person name="Palmer W."/>
            <person name="Jacygrad E."/>
            <person name="Sagayaradj S."/>
            <person name="Cavanaugh K."/>
            <person name="Han R."/>
            <person name="Bertier L."/>
            <person name="Beede B."/>
            <person name="Kafkas S."/>
            <person name="Golino D."/>
            <person name="Preece J."/>
            <person name="Michelmore R."/>
        </authorList>
    </citation>
    <scope>NUCLEOTIDE SEQUENCE [LARGE SCALE GENOMIC DNA]</scope>
</reference>
<evidence type="ECO:0000313" key="1">
    <source>
        <dbReference type="EMBL" id="KAJ0035401.1"/>
    </source>
</evidence>
<dbReference type="Proteomes" id="UP001163603">
    <property type="component" value="Chromosome 7"/>
</dbReference>
<protein>
    <submittedName>
        <fullName evidence="1">Uncharacterized protein</fullName>
    </submittedName>
</protein>
<dbReference type="EMBL" id="CM047742">
    <property type="protein sequence ID" value="KAJ0035401.1"/>
    <property type="molecule type" value="Genomic_DNA"/>
</dbReference>
<keyword evidence="2" id="KW-1185">Reference proteome</keyword>
<proteinExistence type="predicted"/>
<organism evidence="1 2">
    <name type="scientific">Pistacia integerrima</name>
    <dbReference type="NCBI Taxonomy" id="434235"/>
    <lineage>
        <taxon>Eukaryota</taxon>
        <taxon>Viridiplantae</taxon>
        <taxon>Streptophyta</taxon>
        <taxon>Embryophyta</taxon>
        <taxon>Tracheophyta</taxon>
        <taxon>Spermatophyta</taxon>
        <taxon>Magnoliopsida</taxon>
        <taxon>eudicotyledons</taxon>
        <taxon>Gunneridae</taxon>
        <taxon>Pentapetalae</taxon>
        <taxon>rosids</taxon>
        <taxon>malvids</taxon>
        <taxon>Sapindales</taxon>
        <taxon>Anacardiaceae</taxon>
        <taxon>Pistacia</taxon>
    </lineage>
</organism>
<comment type="caution">
    <text evidence="1">The sequence shown here is derived from an EMBL/GenBank/DDBJ whole genome shotgun (WGS) entry which is preliminary data.</text>
</comment>
<accession>A0ACC0YE48</accession>